<dbReference type="InterPro" id="IPR050722">
    <property type="entry name" value="Pyruvate:ferred/Flavod_OxRd"/>
</dbReference>
<sequence length="162" mass="18284">VAQFAAAGKEMKKKSLSEIAMQYGYVYVAQVAMGANTAQTIKAITEAEAYHGPSLIIGYAPCEMHSIKGGMMNCQKEMKKAVDCGYWNMFRFNPAAKAEGKNPFTLDSKAPAGGYQEFLMNEARYARLTREFPERAKVLFERNEEAAKERYEHLTRLTELYK</sequence>
<dbReference type="InterPro" id="IPR029061">
    <property type="entry name" value="THDP-binding"/>
</dbReference>
<gene>
    <name evidence="1" type="ORF">H9714_03885</name>
</gene>
<feature type="non-terminal residue" evidence="1">
    <location>
        <position position="1"/>
    </location>
</feature>
<protein>
    <submittedName>
        <fullName evidence="1">Pyruvate:ferredoxin (Flavodoxin) oxidoreductase</fullName>
    </submittedName>
</protein>
<reference evidence="1" key="1">
    <citation type="journal article" date="2021" name="PeerJ">
        <title>Extensive microbial diversity within the chicken gut microbiome revealed by metagenomics and culture.</title>
        <authorList>
            <person name="Gilroy R."/>
            <person name="Ravi A."/>
            <person name="Getino M."/>
            <person name="Pursley I."/>
            <person name="Horton D.L."/>
            <person name="Alikhan N.F."/>
            <person name="Baker D."/>
            <person name="Gharbi K."/>
            <person name="Hall N."/>
            <person name="Watson M."/>
            <person name="Adriaenssens E.M."/>
            <person name="Foster-Nyarko E."/>
            <person name="Jarju S."/>
            <person name="Secka A."/>
            <person name="Antonio M."/>
            <person name="Oren A."/>
            <person name="Chaudhuri R.R."/>
            <person name="La Ragione R."/>
            <person name="Hildebrand F."/>
            <person name="Pallen M.J."/>
        </authorList>
    </citation>
    <scope>NUCLEOTIDE SEQUENCE</scope>
    <source>
        <strain evidence="1">CHK189-11263</strain>
    </source>
</reference>
<reference evidence="1" key="2">
    <citation type="submission" date="2021-04" db="EMBL/GenBank/DDBJ databases">
        <authorList>
            <person name="Gilroy R."/>
        </authorList>
    </citation>
    <scope>NUCLEOTIDE SEQUENCE</scope>
    <source>
        <strain evidence="1">CHK189-11263</strain>
    </source>
</reference>
<dbReference type="AlphaFoldDB" id="A0A9D2MAK1"/>
<dbReference type="Gene3D" id="3.40.50.970">
    <property type="match status" value="1"/>
</dbReference>
<evidence type="ECO:0000313" key="1">
    <source>
        <dbReference type="EMBL" id="HJB56674.1"/>
    </source>
</evidence>
<organism evidence="1 2">
    <name type="scientific">Candidatus Flavonifractor intestinipullorum</name>
    <dbReference type="NCBI Taxonomy" id="2838587"/>
    <lineage>
        <taxon>Bacteria</taxon>
        <taxon>Bacillati</taxon>
        <taxon>Bacillota</taxon>
        <taxon>Clostridia</taxon>
        <taxon>Eubacteriales</taxon>
        <taxon>Oscillospiraceae</taxon>
        <taxon>Flavonifractor</taxon>
    </lineage>
</organism>
<dbReference type="Proteomes" id="UP000824208">
    <property type="component" value="Unassembled WGS sequence"/>
</dbReference>
<accession>A0A9D2MAK1</accession>
<dbReference type="GO" id="GO:0006979">
    <property type="term" value="P:response to oxidative stress"/>
    <property type="evidence" value="ECO:0007669"/>
    <property type="project" value="TreeGrafter"/>
</dbReference>
<dbReference type="PANTHER" id="PTHR32154">
    <property type="entry name" value="PYRUVATE-FLAVODOXIN OXIDOREDUCTASE-RELATED"/>
    <property type="match status" value="1"/>
</dbReference>
<proteinExistence type="predicted"/>
<keyword evidence="1" id="KW-0670">Pyruvate</keyword>
<dbReference type="EMBL" id="DWYC01000041">
    <property type="protein sequence ID" value="HJB56674.1"/>
    <property type="molecule type" value="Genomic_DNA"/>
</dbReference>
<dbReference type="SUPFAM" id="SSF52518">
    <property type="entry name" value="Thiamin diphosphate-binding fold (THDP-binding)"/>
    <property type="match status" value="1"/>
</dbReference>
<dbReference type="PANTHER" id="PTHR32154:SF0">
    <property type="entry name" value="PYRUVATE-FLAVODOXIN OXIDOREDUCTASE-RELATED"/>
    <property type="match status" value="1"/>
</dbReference>
<evidence type="ECO:0000313" key="2">
    <source>
        <dbReference type="Proteomes" id="UP000824208"/>
    </source>
</evidence>
<comment type="caution">
    <text evidence="1">The sequence shown here is derived from an EMBL/GenBank/DDBJ whole genome shotgun (WGS) entry which is preliminary data.</text>
</comment>
<name>A0A9D2MAK1_9FIRM</name>